<gene>
    <name evidence="1" type="ORF">QC821_21455</name>
</gene>
<keyword evidence="2" id="KW-1185">Reference proteome</keyword>
<protein>
    <recommendedName>
        <fullName evidence="3">Transposase</fullName>
    </recommendedName>
</protein>
<organism evidence="1 2">
    <name type="scientific">Franzmannia qiaohouensis</name>
    <dbReference type="NCBI Taxonomy" id="1329370"/>
    <lineage>
        <taxon>Bacteria</taxon>
        <taxon>Pseudomonadati</taxon>
        <taxon>Pseudomonadota</taxon>
        <taxon>Gammaproteobacteria</taxon>
        <taxon>Oceanospirillales</taxon>
        <taxon>Halomonadaceae</taxon>
        <taxon>Franzmannia</taxon>
    </lineage>
</organism>
<reference evidence="1 2" key="1">
    <citation type="submission" date="2023-04" db="EMBL/GenBank/DDBJ databases">
        <title>A long-awaited taxogenomic arrangement of the family Halomonadaceae.</title>
        <authorList>
            <person name="De La Haba R."/>
            <person name="Chuvochina M."/>
            <person name="Wittouck S."/>
            <person name="Arahal D.R."/>
            <person name="Sanchez-Porro C."/>
            <person name="Hugenholtz P."/>
            <person name="Ventosa A."/>
        </authorList>
    </citation>
    <scope>NUCLEOTIDE SEQUENCE [LARGE SCALE GENOMIC DNA]</scope>
    <source>
        <strain evidence="1 2">DSM 26770</strain>
    </source>
</reference>
<proteinExistence type="predicted"/>
<evidence type="ECO:0000313" key="2">
    <source>
        <dbReference type="Proteomes" id="UP001251374"/>
    </source>
</evidence>
<accession>A0ABU1HK32</accession>
<dbReference type="RefSeq" id="WP_309725529.1">
    <property type="nucleotide sequence ID" value="NZ_JARWAM010000034.1"/>
</dbReference>
<dbReference type="Proteomes" id="UP001251374">
    <property type="component" value="Unassembled WGS sequence"/>
</dbReference>
<comment type="caution">
    <text evidence="1">The sequence shown here is derived from an EMBL/GenBank/DDBJ whole genome shotgun (WGS) entry which is preliminary data.</text>
</comment>
<name>A0ABU1HK32_9GAMM</name>
<sequence length="219" mass="26244">MGSMRYKAAAMQRVQDLVRRGYPRWVAGVVPREKIARLEAKFAARYATAADRNERRRRRRHGAGNAFLVVYLPPRQPYAVWWLLVDEAHPAQHYEALQDARQVRITMPNPYWCPEVWQADYELVRLDNIWTWRLVEARRDEWAKRIRDAVSRSDRETRNRLVRQAIYSMRKMPGFRGVRDDVRALIRDMKSDWSRIRRKGEALPAIPKRPPYVRRIKHE</sequence>
<dbReference type="EMBL" id="JARWAM010000034">
    <property type="protein sequence ID" value="MDR5907846.1"/>
    <property type="molecule type" value="Genomic_DNA"/>
</dbReference>
<evidence type="ECO:0000313" key="1">
    <source>
        <dbReference type="EMBL" id="MDR5907846.1"/>
    </source>
</evidence>
<evidence type="ECO:0008006" key="3">
    <source>
        <dbReference type="Google" id="ProtNLM"/>
    </source>
</evidence>